<dbReference type="AlphaFoldDB" id="A0A455SH02"/>
<protein>
    <recommendedName>
        <fullName evidence="2">Mersacidin/lichenicidin family type 2 lantibiotic</fullName>
    </recommendedName>
</protein>
<evidence type="ECO:0000313" key="1">
    <source>
        <dbReference type="EMBL" id="BBH86272.1"/>
    </source>
</evidence>
<reference evidence="1" key="1">
    <citation type="submission" date="2018-12" db="EMBL/GenBank/DDBJ databases">
        <title>Novel natural products biosynthetic potential of the class Ktedonobacteria.</title>
        <authorList>
            <person name="Zheng Y."/>
            <person name="Saitou A."/>
            <person name="Wang C.M."/>
            <person name="Toyoda A."/>
            <person name="Minakuchi Y."/>
            <person name="Sekiguchi Y."/>
            <person name="Ueda K."/>
            <person name="Takano H."/>
            <person name="Sakai Y."/>
            <person name="Yokota A."/>
            <person name="Yabe S."/>
        </authorList>
    </citation>
    <scope>NUCLEOTIDE SEQUENCE</scope>
    <source>
        <strain evidence="1">COM3</strain>
    </source>
</reference>
<evidence type="ECO:0008006" key="2">
    <source>
        <dbReference type="Google" id="ProtNLM"/>
    </source>
</evidence>
<accession>A0A455SH02</accession>
<sequence>MNSKIVRAWKDAEYRKQLAAEEQLPESPVGEISELSDEELGGIAGGYWSSGRRYRSYWWCHRRHSRYGCYSRYYGYARHGCW</sequence>
<proteinExistence type="predicted"/>
<name>A0A455SH02_9CHLR</name>
<dbReference type="NCBIfam" id="TIGR03898">
    <property type="entry name" value="lanti_MRSA_kill"/>
    <property type="match status" value="1"/>
</dbReference>
<dbReference type="InterPro" id="IPR027635">
    <property type="entry name" value="Lantibiotic2_lead_pep_dom"/>
</dbReference>
<gene>
    <name evidence="1" type="ORF">KTC_10230</name>
</gene>
<organism evidence="1">
    <name type="scientific">Thermosporothrix sp. COM3</name>
    <dbReference type="NCBI Taxonomy" id="2490863"/>
    <lineage>
        <taxon>Bacteria</taxon>
        <taxon>Bacillati</taxon>
        <taxon>Chloroflexota</taxon>
        <taxon>Ktedonobacteria</taxon>
        <taxon>Ktedonobacterales</taxon>
        <taxon>Thermosporotrichaceae</taxon>
        <taxon>Thermosporothrix</taxon>
    </lineage>
</organism>
<dbReference type="GO" id="GO:0042742">
    <property type="term" value="P:defense response to bacterium"/>
    <property type="evidence" value="ECO:0007669"/>
    <property type="project" value="InterPro"/>
</dbReference>
<dbReference type="EMBL" id="AP019376">
    <property type="protein sequence ID" value="BBH86272.1"/>
    <property type="molecule type" value="Genomic_DNA"/>
</dbReference>